<accession>A0ABY7LMQ7</accession>
<evidence type="ECO:0000313" key="1">
    <source>
        <dbReference type="EMBL" id="WBA41732.1"/>
    </source>
</evidence>
<keyword evidence="2" id="KW-1185">Reference proteome</keyword>
<name>A0ABY7LMQ7_9BACT</name>
<dbReference type="RefSeq" id="WP_269559794.1">
    <property type="nucleotide sequence ID" value="NZ_CP114767.1"/>
</dbReference>
<gene>
    <name evidence="1" type="ORF">O3303_18215</name>
</gene>
<evidence type="ECO:0000313" key="2">
    <source>
        <dbReference type="Proteomes" id="UP001211005"/>
    </source>
</evidence>
<dbReference type="EMBL" id="CP114767">
    <property type="protein sequence ID" value="WBA41732.1"/>
    <property type="molecule type" value="Genomic_DNA"/>
</dbReference>
<sequence length="161" mass="18726">MQKVQFDEPVEVYVRLDKPVKGAEYRLIMERKLVPQLDTMTFTRMLHHPGIFFSKIFTNSVSGKPVRKYYMDRPENRGSGLYPFDTTTLPANTLVKPYTGVFYTRKEPAKNYSYWLVRKNSSDMGINDKVNTLPGVDSVRVVYVIKTRARWKRGHNNNAAK</sequence>
<protein>
    <submittedName>
        <fullName evidence="1">Uncharacterized protein</fullName>
    </submittedName>
</protein>
<dbReference type="Proteomes" id="UP001211005">
    <property type="component" value="Chromosome"/>
</dbReference>
<reference evidence="1 2" key="1">
    <citation type="submission" date="2022-12" db="EMBL/GenBank/DDBJ databases">
        <title>Hymenobacter canadensis sp. nov. isolated from lake water of the Cambridge Bay, Canada.</title>
        <authorList>
            <person name="Kim W.H."/>
            <person name="Lee Y.M."/>
        </authorList>
    </citation>
    <scope>NUCLEOTIDE SEQUENCE [LARGE SCALE GENOMIC DNA]</scope>
    <source>
        <strain evidence="1 2">PAMC 29467</strain>
    </source>
</reference>
<proteinExistence type="predicted"/>
<organism evidence="1 2">
    <name type="scientific">Hymenobacter canadensis</name>
    <dbReference type="NCBI Taxonomy" id="2999067"/>
    <lineage>
        <taxon>Bacteria</taxon>
        <taxon>Pseudomonadati</taxon>
        <taxon>Bacteroidota</taxon>
        <taxon>Cytophagia</taxon>
        <taxon>Cytophagales</taxon>
        <taxon>Hymenobacteraceae</taxon>
        <taxon>Hymenobacter</taxon>
    </lineage>
</organism>